<evidence type="ECO:0000313" key="1">
    <source>
        <dbReference type="EMBL" id="KAG1817730.1"/>
    </source>
</evidence>
<organism evidence="1 2">
    <name type="scientific">Suillus subaureus</name>
    <dbReference type="NCBI Taxonomy" id="48587"/>
    <lineage>
        <taxon>Eukaryota</taxon>
        <taxon>Fungi</taxon>
        <taxon>Dikarya</taxon>
        <taxon>Basidiomycota</taxon>
        <taxon>Agaricomycotina</taxon>
        <taxon>Agaricomycetes</taxon>
        <taxon>Agaricomycetidae</taxon>
        <taxon>Boletales</taxon>
        <taxon>Suillineae</taxon>
        <taxon>Suillaceae</taxon>
        <taxon>Suillus</taxon>
    </lineage>
</organism>
<comment type="caution">
    <text evidence="1">The sequence shown here is derived from an EMBL/GenBank/DDBJ whole genome shotgun (WGS) entry which is preliminary data.</text>
</comment>
<reference evidence="1" key="1">
    <citation type="journal article" date="2020" name="New Phytol.">
        <title>Comparative genomics reveals dynamic genome evolution in host specialist ectomycorrhizal fungi.</title>
        <authorList>
            <person name="Lofgren L.A."/>
            <person name="Nguyen N.H."/>
            <person name="Vilgalys R."/>
            <person name="Ruytinx J."/>
            <person name="Liao H.L."/>
            <person name="Branco S."/>
            <person name="Kuo A."/>
            <person name="LaButti K."/>
            <person name="Lipzen A."/>
            <person name="Andreopoulos W."/>
            <person name="Pangilinan J."/>
            <person name="Riley R."/>
            <person name="Hundley H."/>
            <person name="Na H."/>
            <person name="Barry K."/>
            <person name="Grigoriev I.V."/>
            <person name="Stajich J.E."/>
            <person name="Kennedy P.G."/>
        </authorList>
    </citation>
    <scope>NUCLEOTIDE SEQUENCE</scope>
    <source>
        <strain evidence="1">MN1</strain>
    </source>
</reference>
<proteinExistence type="predicted"/>
<sequence>MQYQKNTKNHPKPAQLWAFHDVPRVGIGSNFLPVSVTEQIFSVDVGVWDSRCVWTQYIRDSHDAQAHPTLHFRNTSHITHTHPSHDVGLPGLPLCEGSKISDLIYMRTHGLPGLSPCEGLQTSDLICMPIHLSLTVAFQDSHRVGAQQCQTSSACTYNSRYVGSITQITLPCIIHTDSETMRNRKIKTFYIRCIQGKCFMRGYRYSILPILTLDGIIAYDIIEGPASVN</sequence>
<dbReference type="AlphaFoldDB" id="A0A9P7ED77"/>
<protein>
    <submittedName>
        <fullName evidence="1">Uncharacterized protein</fullName>
    </submittedName>
</protein>
<dbReference type="EMBL" id="JABBWG010000013">
    <property type="protein sequence ID" value="KAG1817730.1"/>
    <property type="molecule type" value="Genomic_DNA"/>
</dbReference>
<evidence type="ECO:0000313" key="2">
    <source>
        <dbReference type="Proteomes" id="UP000807769"/>
    </source>
</evidence>
<accession>A0A9P7ED77</accession>
<keyword evidence="2" id="KW-1185">Reference proteome</keyword>
<gene>
    <name evidence="1" type="ORF">BJ212DRAFT_1500367</name>
</gene>
<name>A0A9P7ED77_9AGAM</name>
<dbReference type="OrthoDB" id="2142724at2759"/>
<dbReference type="GeneID" id="64635595"/>
<dbReference type="RefSeq" id="XP_041193972.1">
    <property type="nucleotide sequence ID" value="XM_041341579.1"/>
</dbReference>
<dbReference type="Proteomes" id="UP000807769">
    <property type="component" value="Unassembled WGS sequence"/>
</dbReference>